<reference evidence="2 3" key="1">
    <citation type="submission" date="2019-02" db="EMBL/GenBank/DDBJ databases">
        <title>Deep-cultivation of Planctomycetes and their phenomic and genomic characterization uncovers novel biology.</title>
        <authorList>
            <person name="Wiegand S."/>
            <person name="Jogler M."/>
            <person name="Boedeker C."/>
            <person name="Pinto D."/>
            <person name="Vollmers J."/>
            <person name="Rivas-Marin E."/>
            <person name="Kohn T."/>
            <person name="Peeters S.H."/>
            <person name="Heuer A."/>
            <person name="Rast P."/>
            <person name="Oberbeckmann S."/>
            <person name="Bunk B."/>
            <person name="Jeske O."/>
            <person name="Meyerdierks A."/>
            <person name="Storesund J.E."/>
            <person name="Kallscheuer N."/>
            <person name="Luecker S."/>
            <person name="Lage O.M."/>
            <person name="Pohl T."/>
            <person name="Merkel B.J."/>
            <person name="Hornburger P."/>
            <person name="Mueller R.-W."/>
            <person name="Bruemmer F."/>
            <person name="Labrenz M."/>
            <person name="Spormann A.M."/>
            <person name="Op Den Camp H."/>
            <person name="Overmann J."/>
            <person name="Amann R."/>
            <person name="Jetten M.S.M."/>
            <person name="Mascher T."/>
            <person name="Medema M.H."/>
            <person name="Devos D.P."/>
            <person name="Kaster A.-K."/>
            <person name="Ovreas L."/>
            <person name="Rohde M."/>
            <person name="Galperin M.Y."/>
            <person name="Jogler C."/>
        </authorList>
    </citation>
    <scope>NUCLEOTIDE SEQUENCE [LARGE SCALE GENOMIC DNA]</scope>
    <source>
        <strain evidence="2 3">Pla100</strain>
    </source>
</reference>
<dbReference type="CDD" id="cd16145">
    <property type="entry name" value="ARS_like"/>
    <property type="match status" value="1"/>
</dbReference>
<dbReference type="GO" id="GO:0004065">
    <property type="term" value="F:arylsulfatase activity"/>
    <property type="evidence" value="ECO:0007669"/>
    <property type="project" value="UniProtKB-EC"/>
</dbReference>
<proteinExistence type="predicted"/>
<dbReference type="EC" id="3.1.6.1" evidence="2"/>
<gene>
    <name evidence="2" type="primary">atsA_79</name>
    <name evidence="2" type="ORF">Pla100_54090</name>
</gene>
<dbReference type="EMBL" id="SJPM01000016">
    <property type="protein sequence ID" value="TWT91235.1"/>
    <property type="molecule type" value="Genomic_DNA"/>
</dbReference>
<organism evidence="2 3">
    <name type="scientific">Neorhodopirellula pilleata</name>
    <dbReference type="NCBI Taxonomy" id="2714738"/>
    <lineage>
        <taxon>Bacteria</taxon>
        <taxon>Pseudomonadati</taxon>
        <taxon>Planctomycetota</taxon>
        <taxon>Planctomycetia</taxon>
        <taxon>Pirellulales</taxon>
        <taxon>Pirellulaceae</taxon>
        <taxon>Neorhodopirellula</taxon>
    </lineage>
</organism>
<dbReference type="PANTHER" id="PTHR43751">
    <property type="entry name" value="SULFATASE"/>
    <property type="match status" value="1"/>
</dbReference>
<accession>A0A5C5ZVS6</accession>
<dbReference type="AlphaFoldDB" id="A0A5C5ZVS6"/>
<keyword evidence="2" id="KW-0378">Hydrolase</keyword>
<dbReference type="InterPro" id="IPR017850">
    <property type="entry name" value="Alkaline_phosphatase_core_sf"/>
</dbReference>
<dbReference type="Gene3D" id="3.40.720.10">
    <property type="entry name" value="Alkaline Phosphatase, subunit A"/>
    <property type="match status" value="1"/>
</dbReference>
<name>A0A5C5ZVS6_9BACT</name>
<evidence type="ECO:0000259" key="1">
    <source>
        <dbReference type="Pfam" id="PF00884"/>
    </source>
</evidence>
<feature type="domain" description="Sulfatase N-terminal" evidence="1">
    <location>
        <begin position="92"/>
        <end position="425"/>
    </location>
</feature>
<evidence type="ECO:0000313" key="2">
    <source>
        <dbReference type="EMBL" id="TWT91235.1"/>
    </source>
</evidence>
<dbReference type="InterPro" id="IPR000917">
    <property type="entry name" value="Sulfatase_N"/>
</dbReference>
<dbReference type="SUPFAM" id="SSF53649">
    <property type="entry name" value="Alkaline phosphatase-like"/>
    <property type="match status" value="1"/>
</dbReference>
<dbReference type="InterPro" id="IPR052701">
    <property type="entry name" value="GAG_Ulvan_Degrading_Sulfatases"/>
</dbReference>
<dbReference type="Proteomes" id="UP000316213">
    <property type="component" value="Unassembled WGS sequence"/>
</dbReference>
<evidence type="ECO:0000313" key="3">
    <source>
        <dbReference type="Proteomes" id="UP000316213"/>
    </source>
</evidence>
<dbReference type="Gene3D" id="3.30.1120.10">
    <property type="match status" value="1"/>
</dbReference>
<dbReference type="Pfam" id="PF00884">
    <property type="entry name" value="Sulfatase"/>
    <property type="match status" value="1"/>
</dbReference>
<dbReference type="PANTHER" id="PTHR43751:SF3">
    <property type="entry name" value="SULFATASE N-TERMINAL DOMAIN-CONTAINING PROTEIN"/>
    <property type="match status" value="1"/>
</dbReference>
<comment type="caution">
    <text evidence="2">The sequence shown here is derived from an EMBL/GenBank/DDBJ whole genome shotgun (WGS) entry which is preliminary data.</text>
</comment>
<sequence>MSTGEEQCLGMTFGWKCLAKWFGNATFAIKSMKAEPHIPNIQQADGDTELVSSAKAKLVIRILLPTFSALGLGTLLAFGAPTLAQAESIEKPNIIYIMMDEWGYFESSGMGHPILQTPNIDKMAREGMRFTQFLAGANVCAPTRSTLMTGQHTGHTTVRLNGGGAALRSDDRTIADVVHECGYTTGGFGKWGLGDAGTSGVPEKHGFDTFFGYYHQVHAHVYYPRYLLRNSVKVPLEGNTGDPYFGEVFAQDLIHEAGLDFIRENAKRPFFAYMPWTPPHGHWGMPKDDPAFLKYRDKNWDATNQRGEIDAQIYAAMVEMVDRQIGDIFGLLRELDLDQKTIVFVCGDNGGQAYFQDERHPHGFLGPNLNPKTGERFRAGKGTFYEGGLRIPFIVRWPGHIAPGSISNHLGYFPDVMATLSELVDVPLDKNADGISILPTLLGEAVVGHEQKQHPYLYWEDGKSVAVRMNNWKAIKPNPSAPFELYDLSEDLVEKNNVATRFPEVVEKLKLYATEAHSVPRSGTVLDPTVGFKGHNAP</sequence>
<protein>
    <submittedName>
        <fullName evidence="2">Arylsulfatase</fullName>
        <ecNumber evidence="2">3.1.6.1</ecNumber>
    </submittedName>
</protein>
<keyword evidence="3" id="KW-1185">Reference proteome</keyword>